<comment type="caution">
    <text evidence="2">The sequence shown here is derived from an EMBL/GenBank/DDBJ whole genome shotgun (WGS) entry which is preliminary data.</text>
</comment>
<keyword evidence="3" id="KW-1185">Reference proteome</keyword>
<evidence type="ECO:0000256" key="1">
    <source>
        <dbReference type="SAM" id="Coils"/>
    </source>
</evidence>
<dbReference type="Proteomes" id="UP001642484">
    <property type="component" value="Unassembled WGS sequence"/>
</dbReference>
<accession>A0ABP0JQ41</accession>
<proteinExistence type="predicted"/>
<feature type="coiled-coil region" evidence="1">
    <location>
        <begin position="40"/>
        <end position="77"/>
    </location>
</feature>
<protein>
    <submittedName>
        <fullName evidence="2">Uncharacterized protein</fullName>
    </submittedName>
</protein>
<evidence type="ECO:0000313" key="2">
    <source>
        <dbReference type="EMBL" id="CAK9016493.1"/>
    </source>
</evidence>
<sequence length="152" mass="17880">MPFEDKLEQLEHFCLDLRETLEDRLLLVLADLEKQVPDLLQKFQRESADGAERAEKLKELEVRVEMFCRRMSTQEERLQSCAERAEKSVALPQLRSLCREELQKKLTEEDLLGTTALVRKQQDSLNEATRRCSFNCRGSWIGCTWPDFGRRF</sequence>
<gene>
    <name evidence="2" type="ORF">CCMP2556_LOCUS12517</name>
</gene>
<name>A0ABP0JQ41_9DINO</name>
<organism evidence="2 3">
    <name type="scientific">Durusdinium trenchii</name>
    <dbReference type="NCBI Taxonomy" id="1381693"/>
    <lineage>
        <taxon>Eukaryota</taxon>
        <taxon>Sar</taxon>
        <taxon>Alveolata</taxon>
        <taxon>Dinophyceae</taxon>
        <taxon>Suessiales</taxon>
        <taxon>Symbiodiniaceae</taxon>
        <taxon>Durusdinium</taxon>
    </lineage>
</organism>
<reference evidence="2 3" key="1">
    <citation type="submission" date="2024-02" db="EMBL/GenBank/DDBJ databases">
        <authorList>
            <person name="Chen Y."/>
            <person name="Shah S."/>
            <person name="Dougan E. K."/>
            <person name="Thang M."/>
            <person name="Chan C."/>
        </authorList>
    </citation>
    <scope>NUCLEOTIDE SEQUENCE [LARGE SCALE GENOMIC DNA]</scope>
</reference>
<keyword evidence="1" id="KW-0175">Coiled coil</keyword>
<evidence type="ECO:0000313" key="3">
    <source>
        <dbReference type="Proteomes" id="UP001642484"/>
    </source>
</evidence>
<dbReference type="EMBL" id="CAXAMN010006102">
    <property type="protein sequence ID" value="CAK9016493.1"/>
    <property type="molecule type" value="Genomic_DNA"/>
</dbReference>